<dbReference type="Proteomes" id="UP001597357">
    <property type="component" value="Unassembled WGS sequence"/>
</dbReference>
<comment type="caution">
    <text evidence="3">The sequence shown here is derived from an EMBL/GenBank/DDBJ whole genome shotgun (WGS) entry which is preliminary data.</text>
</comment>
<dbReference type="Gene3D" id="3.40.50.12370">
    <property type="match status" value="1"/>
</dbReference>
<evidence type="ECO:0000256" key="1">
    <source>
        <dbReference type="ARBA" id="ARBA00008791"/>
    </source>
</evidence>
<dbReference type="RefSeq" id="WP_379045427.1">
    <property type="nucleotide sequence ID" value="NZ_JBHULZ010000026.1"/>
</dbReference>
<protein>
    <submittedName>
        <fullName evidence="3">Universal stress protein</fullName>
    </submittedName>
</protein>
<gene>
    <name evidence="3" type="ORF">ACFSQ0_05705</name>
</gene>
<feature type="domain" description="UspA" evidence="2">
    <location>
        <begin position="150"/>
        <end position="289"/>
    </location>
</feature>
<evidence type="ECO:0000259" key="2">
    <source>
        <dbReference type="Pfam" id="PF00582"/>
    </source>
</evidence>
<accession>A0ABW5SDA6</accession>
<organism evidence="3 4">
    <name type="scientific">Mesonia sediminis</name>
    <dbReference type="NCBI Taxonomy" id="1703946"/>
    <lineage>
        <taxon>Bacteria</taxon>
        <taxon>Pseudomonadati</taxon>
        <taxon>Bacteroidota</taxon>
        <taxon>Flavobacteriia</taxon>
        <taxon>Flavobacteriales</taxon>
        <taxon>Flavobacteriaceae</taxon>
        <taxon>Mesonia</taxon>
    </lineage>
</organism>
<dbReference type="PANTHER" id="PTHR46268:SF6">
    <property type="entry name" value="UNIVERSAL STRESS PROTEIN UP12"/>
    <property type="match status" value="1"/>
</dbReference>
<dbReference type="EMBL" id="JBHULZ010000026">
    <property type="protein sequence ID" value="MFD2697478.1"/>
    <property type="molecule type" value="Genomic_DNA"/>
</dbReference>
<dbReference type="InterPro" id="IPR006016">
    <property type="entry name" value="UspA"/>
</dbReference>
<sequence length="289" mass="32716">MKELKKEMTVMLALDLTEMDAVLLRYVSFLTQVLPIKHVYLAHNIKHYKINDLYEDLLDDDISIDNIVEQSMQNSVDTHYTGDSPYSILLTSDDYTEGILSHLSSEYAIDLLISGNKNALQGTGAMNQKLVRMLKADLMLVPEETPFTLNRILVPTDFSAASAQCFKLSEAWSQTVKAKIQGLHVYNIPSSFYPYINTEKAIDKTEKHLKEKVDWFVKKYKIDAQVPFTYVYRENASIADSIEEFADKAKCDCLVVTAKGSSAIKSLFIGSVTNELLSNHRKMPLLVIK</sequence>
<proteinExistence type="inferred from homology"/>
<dbReference type="Pfam" id="PF00582">
    <property type="entry name" value="Usp"/>
    <property type="match status" value="1"/>
</dbReference>
<keyword evidence="4" id="KW-1185">Reference proteome</keyword>
<dbReference type="PANTHER" id="PTHR46268">
    <property type="entry name" value="STRESS RESPONSE PROTEIN NHAX"/>
    <property type="match status" value="1"/>
</dbReference>
<evidence type="ECO:0000313" key="4">
    <source>
        <dbReference type="Proteomes" id="UP001597357"/>
    </source>
</evidence>
<comment type="similarity">
    <text evidence="1">Belongs to the universal stress protein A family.</text>
</comment>
<name>A0ABW5SDA6_9FLAO</name>
<dbReference type="SUPFAM" id="SSF52402">
    <property type="entry name" value="Adenine nucleotide alpha hydrolases-like"/>
    <property type="match status" value="1"/>
</dbReference>
<dbReference type="CDD" id="cd00293">
    <property type="entry name" value="USP-like"/>
    <property type="match status" value="1"/>
</dbReference>
<evidence type="ECO:0000313" key="3">
    <source>
        <dbReference type="EMBL" id="MFD2697478.1"/>
    </source>
</evidence>
<reference evidence="4" key="1">
    <citation type="journal article" date="2019" name="Int. J. Syst. Evol. Microbiol.">
        <title>The Global Catalogue of Microorganisms (GCM) 10K type strain sequencing project: providing services to taxonomists for standard genome sequencing and annotation.</title>
        <authorList>
            <consortium name="The Broad Institute Genomics Platform"/>
            <consortium name="The Broad Institute Genome Sequencing Center for Infectious Disease"/>
            <person name="Wu L."/>
            <person name="Ma J."/>
        </authorList>
    </citation>
    <scope>NUCLEOTIDE SEQUENCE [LARGE SCALE GENOMIC DNA]</scope>
    <source>
        <strain evidence="4">KCTC 42255</strain>
    </source>
</reference>